<evidence type="ECO:0000259" key="2">
    <source>
        <dbReference type="Pfam" id="PF19087"/>
    </source>
</evidence>
<organism evidence="3 4">
    <name type="scientific">Levilactobacillus angrenensis</name>
    <dbReference type="NCBI Taxonomy" id="2486020"/>
    <lineage>
        <taxon>Bacteria</taxon>
        <taxon>Bacillati</taxon>
        <taxon>Bacillota</taxon>
        <taxon>Bacilli</taxon>
        <taxon>Lactobacillales</taxon>
        <taxon>Lactobacillaceae</taxon>
        <taxon>Levilactobacillus</taxon>
    </lineage>
</organism>
<dbReference type="Gene3D" id="2.60.40.10">
    <property type="entry name" value="Immunoglobulins"/>
    <property type="match status" value="1"/>
</dbReference>
<feature type="domain" description="DUF5776" evidence="2">
    <location>
        <begin position="430"/>
        <end position="496"/>
    </location>
</feature>
<dbReference type="Pfam" id="PF19087">
    <property type="entry name" value="DUF5776"/>
    <property type="match status" value="1"/>
</dbReference>
<keyword evidence="4" id="KW-1185">Reference proteome</keyword>
<feature type="chain" id="PRO_5045457360" evidence="1">
    <location>
        <begin position="26"/>
        <end position="500"/>
    </location>
</feature>
<sequence length="500" mass="55038">MRHIIKHILLGLSTLLIATGIGSLANVQQTTANADETTNEVKCQVDTIFQSENDPNITKSTGTLTGDLSDSYTQGCTYNDILKSLSVQQLKPGYTLYDFLNACFDYANGITGPDETLDHINAMSNDMSQYDLKKLEAINDADLSLFPNASVDMTATRAEAQQVVTPKWDADNNTYWVPTFIIYVVDNNYQMTIKYVLPNGSPAHDDVVVTGYAGKAPATITSPTDVKGYVPDQSAVKVNFAKEGKYETVVHYVKPNHQTSRPATTDQASLTANNATITAGDQVTAATFNAKATDATGQALPVTLDLNQAKLTRPGTYKITLKAANGKTLTVTLTVKAAEAARPAILPKQSKVYALKILYLYQHPTFNRHQRLAKYPKANRTKRPMFVVTNYAYSKAGRLRYQVKDINAKSKTAGKTGYVTAKKAFIALAYYQQAAKQIKVISKTGINVYTDLSLTKKVKHVKTGRILKVTGIQHYNLTTRFKLNNNQYITANRKLVMVTK</sequence>
<dbReference type="Proteomes" id="UP001596258">
    <property type="component" value="Unassembled WGS sequence"/>
</dbReference>
<accession>A0ABW1U7K5</accession>
<dbReference type="EMBL" id="JBHSSO010000001">
    <property type="protein sequence ID" value="MFC6288595.1"/>
    <property type="molecule type" value="Genomic_DNA"/>
</dbReference>
<comment type="caution">
    <text evidence="3">The sequence shown here is derived from an EMBL/GenBank/DDBJ whole genome shotgun (WGS) entry which is preliminary data.</text>
</comment>
<dbReference type="InterPro" id="IPR013783">
    <property type="entry name" value="Ig-like_fold"/>
</dbReference>
<gene>
    <name evidence="3" type="ORF">ACFP1M_00010</name>
</gene>
<keyword evidence="1" id="KW-0732">Signal</keyword>
<feature type="signal peptide" evidence="1">
    <location>
        <begin position="1"/>
        <end position="25"/>
    </location>
</feature>
<evidence type="ECO:0000313" key="4">
    <source>
        <dbReference type="Proteomes" id="UP001596258"/>
    </source>
</evidence>
<dbReference type="InterPro" id="IPR044081">
    <property type="entry name" value="DUF5776"/>
</dbReference>
<protein>
    <submittedName>
        <fullName evidence="3">DUF5776 domain-containing protein</fullName>
    </submittedName>
</protein>
<dbReference type="RefSeq" id="WP_125577919.1">
    <property type="nucleotide sequence ID" value="NZ_JBHSSO010000001.1"/>
</dbReference>
<evidence type="ECO:0000256" key="1">
    <source>
        <dbReference type="SAM" id="SignalP"/>
    </source>
</evidence>
<proteinExistence type="predicted"/>
<evidence type="ECO:0000313" key="3">
    <source>
        <dbReference type="EMBL" id="MFC6288595.1"/>
    </source>
</evidence>
<reference evidence="4" key="1">
    <citation type="journal article" date="2019" name="Int. J. Syst. Evol. Microbiol.">
        <title>The Global Catalogue of Microorganisms (GCM) 10K type strain sequencing project: providing services to taxonomists for standard genome sequencing and annotation.</title>
        <authorList>
            <consortium name="The Broad Institute Genomics Platform"/>
            <consortium name="The Broad Institute Genome Sequencing Center for Infectious Disease"/>
            <person name="Wu L."/>
            <person name="Ma J."/>
        </authorList>
    </citation>
    <scope>NUCLEOTIDE SEQUENCE [LARGE SCALE GENOMIC DNA]</scope>
    <source>
        <strain evidence="4">CCM 8893</strain>
    </source>
</reference>
<name>A0ABW1U7K5_9LACO</name>